<dbReference type="PIRSF" id="PIRSF037567">
    <property type="entry name" value="MTTB_MeTrfase"/>
    <property type="match status" value="1"/>
</dbReference>
<keyword evidence="3 4" id="KW-0808">Transferase</keyword>
<name>A0A9J7ASL7_9PROT</name>
<proteinExistence type="inferred from homology"/>
<dbReference type="EC" id="2.1.1.-" evidence="4"/>
<dbReference type="Proteomes" id="UP001060336">
    <property type="component" value="Chromosome"/>
</dbReference>
<dbReference type="AlphaFoldDB" id="A0A9J7ASL7"/>
<dbReference type="GO" id="GO:0008168">
    <property type="term" value="F:methyltransferase activity"/>
    <property type="evidence" value="ECO:0007669"/>
    <property type="project" value="UniProtKB-KW"/>
</dbReference>
<dbReference type="InterPro" id="IPR010426">
    <property type="entry name" value="MTTB_MeTrfase"/>
</dbReference>
<evidence type="ECO:0000256" key="1">
    <source>
        <dbReference type="ARBA" id="ARBA00007137"/>
    </source>
</evidence>
<protein>
    <recommendedName>
        <fullName evidence="4">Methyltransferase</fullName>
        <ecNumber evidence="4">2.1.1.-</ecNumber>
    </recommendedName>
</protein>
<gene>
    <name evidence="6" type="ORF">NUH88_02945</name>
</gene>
<comment type="similarity">
    <text evidence="1 4">Belongs to the trimethylamine methyltransferase family.</text>
</comment>
<dbReference type="GO" id="GO:0032259">
    <property type="term" value="P:methylation"/>
    <property type="evidence" value="ECO:0007669"/>
    <property type="project" value="UniProtKB-KW"/>
</dbReference>
<dbReference type="Pfam" id="PF06253">
    <property type="entry name" value="MTTB"/>
    <property type="match status" value="1"/>
</dbReference>
<dbReference type="EMBL" id="CP102480">
    <property type="protein sequence ID" value="UUX50659.1"/>
    <property type="molecule type" value="Genomic_DNA"/>
</dbReference>
<reference evidence="6" key="1">
    <citation type="submission" date="2022-08" db="EMBL/GenBank/DDBJ databases">
        <title>Nisaea acidiphila sp. nov., isolated from a marine algal debris and emended description of the genus Nisaea Urios et al. 2008.</title>
        <authorList>
            <person name="Kwon K."/>
        </authorList>
    </citation>
    <scope>NUCLEOTIDE SEQUENCE</scope>
    <source>
        <strain evidence="6">MEBiC11861</strain>
    </source>
</reference>
<dbReference type="InterPro" id="IPR038601">
    <property type="entry name" value="MttB-like_sf"/>
</dbReference>
<dbReference type="GO" id="GO:0015948">
    <property type="term" value="P:methanogenesis"/>
    <property type="evidence" value="ECO:0007669"/>
    <property type="project" value="UniProtKB-UniRule"/>
</dbReference>
<feature type="region of interest" description="Disordered" evidence="5">
    <location>
        <begin position="1"/>
        <end position="23"/>
    </location>
</feature>
<accession>A0A9J7ASL7</accession>
<evidence type="ECO:0000256" key="3">
    <source>
        <dbReference type="ARBA" id="ARBA00022679"/>
    </source>
</evidence>
<keyword evidence="7" id="KW-1185">Reference proteome</keyword>
<evidence type="ECO:0000313" key="6">
    <source>
        <dbReference type="EMBL" id="UUX50659.1"/>
    </source>
</evidence>
<sequence>MPGLEGRSGRRSGGGRRRGAKTTILDRQRPFGRIVNTFPPLNPMSPDQLGKVHDISMRILEEIGIEVMSEAARRHLKAAGAETDDASGIVRMDRVLVEELAAHAPERFTLTPWNPEKAVDIGGNVINFGMVSGPPNVHDAVRGRRPGNFADYQELMKLAQSFNVITMFGNQTLAPIDLPANTRHLDTYLANLTLTDKMFCGMSIGSGRVRDLMEMQAIARGLTVEDLAASPSAITNINVNSPRKLDKEMSDAATALAEMGQAVIVTPFTLMGAMTPVTLPAALAQQNAEALLTIALIQAVRPGAPVVYGCFTSNVDMRTGAPAFGTPENAWANLAGGQLARRYGLPYRTSSCNASNVADAQAVYETEMALWGAVMGHGNMIYHAAGWLEGGLVASYEKLVIDVEILQNMAAFLEPVDFSDAEFALDAIRETAPGGHFFAAAHTMDRFKTAFYEPLVSDWQNHENWELAGGRDASSRATEIWQQVLERYEPPPLDPGRREALEAYVARRKAEIGSGEP</sequence>
<evidence type="ECO:0000313" key="7">
    <source>
        <dbReference type="Proteomes" id="UP001060336"/>
    </source>
</evidence>
<dbReference type="Gene3D" id="3.20.20.480">
    <property type="entry name" value="Trimethylamine methyltransferase-like"/>
    <property type="match status" value="1"/>
</dbReference>
<evidence type="ECO:0000256" key="2">
    <source>
        <dbReference type="ARBA" id="ARBA00022603"/>
    </source>
</evidence>
<keyword evidence="2 6" id="KW-0489">Methyltransferase</keyword>
<evidence type="ECO:0000256" key="5">
    <source>
        <dbReference type="SAM" id="MobiDB-lite"/>
    </source>
</evidence>
<organism evidence="6 7">
    <name type="scientific">Nisaea acidiphila</name>
    <dbReference type="NCBI Taxonomy" id="1862145"/>
    <lineage>
        <taxon>Bacteria</taxon>
        <taxon>Pseudomonadati</taxon>
        <taxon>Pseudomonadota</taxon>
        <taxon>Alphaproteobacteria</taxon>
        <taxon>Rhodospirillales</taxon>
        <taxon>Thalassobaculaceae</taxon>
        <taxon>Nisaea</taxon>
    </lineage>
</organism>
<dbReference type="KEGG" id="naci:NUH88_02945"/>
<feature type="compositionally biased region" description="Basic residues" evidence="5">
    <location>
        <begin position="9"/>
        <end position="20"/>
    </location>
</feature>
<evidence type="ECO:0000256" key="4">
    <source>
        <dbReference type="PIRNR" id="PIRNR037567"/>
    </source>
</evidence>
<dbReference type="RefSeq" id="WP_257769868.1">
    <property type="nucleotide sequence ID" value="NZ_CP102480.1"/>
</dbReference>